<name>A0A511XKY0_9PROT</name>
<dbReference type="AlphaFoldDB" id="A0A511XKY0"/>
<accession>A0A511XKY0</accession>
<organism evidence="1 2">
    <name type="scientific">Acetobacter oeni</name>
    <dbReference type="NCBI Taxonomy" id="304077"/>
    <lineage>
        <taxon>Bacteria</taxon>
        <taxon>Pseudomonadati</taxon>
        <taxon>Pseudomonadota</taxon>
        <taxon>Alphaproteobacteria</taxon>
        <taxon>Acetobacterales</taxon>
        <taxon>Acetobacteraceae</taxon>
        <taxon>Acetobacter</taxon>
    </lineage>
</organism>
<reference evidence="1 2" key="1">
    <citation type="submission" date="2019-07" db="EMBL/GenBank/DDBJ databases">
        <title>Whole genome shotgun sequence of Acetobacter oeni NBRC 105207.</title>
        <authorList>
            <person name="Hosoyama A."/>
            <person name="Uohara A."/>
            <person name="Ohji S."/>
            <person name="Ichikawa N."/>
        </authorList>
    </citation>
    <scope>NUCLEOTIDE SEQUENCE [LARGE SCALE GENOMIC DNA]</scope>
    <source>
        <strain evidence="1 2">NBRC 105207</strain>
    </source>
</reference>
<evidence type="ECO:0000313" key="2">
    <source>
        <dbReference type="Proteomes" id="UP000321746"/>
    </source>
</evidence>
<dbReference type="Proteomes" id="UP000321746">
    <property type="component" value="Unassembled WGS sequence"/>
</dbReference>
<keyword evidence="2" id="KW-1185">Reference proteome</keyword>
<dbReference type="EMBL" id="BJYG01000021">
    <property type="protein sequence ID" value="GEN63586.1"/>
    <property type="molecule type" value="Genomic_DNA"/>
</dbReference>
<gene>
    <name evidence="1" type="ORF">AOE01nite_18100</name>
</gene>
<comment type="caution">
    <text evidence="1">The sequence shown here is derived from an EMBL/GenBank/DDBJ whole genome shotgun (WGS) entry which is preliminary data.</text>
</comment>
<dbReference type="RefSeq" id="WP_173572085.1">
    <property type="nucleotide sequence ID" value="NZ_BJYG01000021.1"/>
</dbReference>
<evidence type="ECO:0008006" key="3">
    <source>
        <dbReference type="Google" id="ProtNLM"/>
    </source>
</evidence>
<protein>
    <recommendedName>
        <fullName evidence="3">CopG family transcriptional regulator</fullName>
    </recommendedName>
</protein>
<sequence>MPIMVRIASEELATIDAWIAQNGPPYVSRPEAIRRLIQMGLDAGRNKESE</sequence>
<proteinExistence type="predicted"/>
<evidence type="ECO:0000313" key="1">
    <source>
        <dbReference type="EMBL" id="GEN63586.1"/>
    </source>
</evidence>